<dbReference type="Proteomes" id="UP001153269">
    <property type="component" value="Unassembled WGS sequence"/>
</dbReference>
<sequence>MNVTVLQIFELSVFDVLFKRVICTTAVQSGRIPDEGASPLPPLELPADESDLGFNLSRFTRLPLRIPPQLQILDVVFHHPPLRTLSPARTMKETLLCSY</sequence>
<keyword evidence="2" id="KW-1185">Reference proteome</keyword>
<reference evidence="1" key="1">
    <citation type="submission" date="2020-03" db="EMBL/GenBank/DDBJ databases">
        <authorList>
            <person name="Weist P."/>
        </authorList>
    </citation>
    <scope>NUCLEOTIDE SEQUENCE</scope>
</reference>
<evidence type="ECO:0000313" key="2">
    <source>
        <dbReference type="Proteomes" id="UP001153269"/>
    </source>
</evidence>
<proteinExistence type="predicted"/>
<organism evidence="1 2">
    <name type="scientific">Pleuronectes platessa</name>
    <name type="common">European plaice</name>
    <dbReference type="NCBI Taxonomy" id="8262"/>
    <lineage>
        <taxon>Eukaryota</taxon>
        <taxon>Metazoa</taxon>
        <taxon>Chordata</taxon>
        <taxon>Craniata</taxon>
        <taxon>Vertebrata</taxon>
        <taxon>Euteleostomi</taxon>
        <taxon>Actinopterygii</taxon>
        <taxon>Neopterygii</taxon>
        <taxon>Teleostei</taxon>
        <taxon>Neoteleostei</taxon>
        <taxon>Acanthomorphata</taxon>
        <taxon>Carangaria</taxon>
        <taxon>Pleuronectiformes</taxon>
        <taxon>Pleuronectoidei</taxon>
        <taxon>Pleuronectidae</taxon>
        <taxon>Pleuronectes</taxon>
    </lineage>
</organism>
<evidence type="ECO:0000313" key="1">
    <source>
        <dbReference type="EMBL" id="CAB1439426.1"/>
    </source>
</evidence>
<dbReference type="AlphaFoldDB" id="A0A9N7UZ16"/>
<gene>
    <name evidence="1" type="ORF">PLEPLA_LOCUS27218</name>
</gene>
<protein>
    <submittedName>
        <fullName evidence="1">Uncharacterized protein</fullName>
    </submittedName>
</protein>
<dbReference type="EMBL" id="CADEAL010002280">
    <property type="protein sequence ID" value="CAB1439426.1"/>
    <property type="molecule type" value="Genomic_DNA"/>
</dbReference>
<name>A0A9N7UZ16_PLEPL</name>
<accession>A0A9N7UZ16</accession>
<comment type="caution">
    <text evidence="1">The sequence shown here is derived from an EMBL/GenBank/DDBJ whole genome shotgun (WGS) entry which is preliminary data.</text>
</comment>